<reference evidence="3" key="1">
    <citation type="submission" date="2016-10" db="EMBL/GenBank/DDBJ databases">
        <authorList>
            <person name="Varghese N."/>
        </authorList>
    </citation>
    <scope>NUCLEOTIDE SEQUENCE [LARGE SCALE GENOMIC DNA]</scope>
    <source>
        <strain evidence="3">HL 19</strain>
    </source>
</reference>
<name>A0A0P9CPT7_9GAMM</name>
<dbReference type="AlphaFoldDB" id="A0A0P9CPT7"/>
<dbReference type="Gene3D" id="3.40.50.1010">
    <property type="entry name" value="5'-nuclease"/>
    <property type="match status" value="1"/>
</dbReference>
<dbReference type="OrthoDB" id="9794137at2"/>
<dbReference type="InterPro" id="IPR021139">
    <property type="entry name" value="NYN"/>
</dbReference>
<dbReference type="GO" id="GO:0004540">
    <property type="term" value="F:RNA nuclease activity"/>
    <property type="evidence" value="ECO:0007669"/>
    <property type="project" value="InterPro"/>
</dbReference>
<dbReference type="STRING" id="381306.AN478_04130"/>
<feature type="domain" description="NYN" evidence="1">
    <location>
        <begin position="14"/>
        <end position="167"/>
    </location>
</feature>
<protein>
    <submittedName>
        <fullName evidence="2">Uncharacterized conserved protein, LabA/DUF88 family</fullName>
    </submittedName>
</protein>
<gene>
    <name evidence="2" type="ORF">SAMN05661077_1952</name>
</gene>
<dbReference type="PATRIC" id="fig|381306.5.peg.1311"/>
<dbReference type="PANTHER" id="PTHR35458">
    <property type="entry name" value="SLR0755 PROTEIN"/>
    <property type="match status" value="1"/>
</dbReference>
<keyword evidence="3" id="KW-1185">Reference proteome</keyword>
<proteinExistence type="predicted"/>
<evidence type="ECO:0000313" key="3">
    <source>
        <dbReference type="Proteomes" id="UP000183104"/>
    </source>
</evidence>
<dbReference type="RefSeq" id="WP_054965352.1">
    <property type="nucleotide sequence ID" value="NZ_FMUN01000005.1"/>
</dbReference>
<dbReference type="Proteomes" id="UP000183104">
    <property type="component" value="Unassembled WGS sequence"/>
</dbReference>
<dbReference type="EMBL" id="FMUN01000005">
    <property type="protein sequence ID" value="SCY38261.1"/>
    <property type="molecule type" value="Genomic_DNA"/>
</dbReference>
<organism evidence="2 3">
    <name type="scientific">Thiohalorhabdus denitrificans</name>
    <dbReference type="NCBI Taxonomy" id="381306"/>
    <lineage>
        <taxon>Bacteria</taxon>
        <taxon>Pseudomonadati</taxon>
        <taxon>Pseudomonadota</taxon>
        <taxon>Gammaproteobacteria</taxon>
        <taxon>Thiohalorhabdales</taxon>
        <taxon>Thiohalorhabdaceae</taxon>
        <taxon>Thiohalorhabdus</taxon>
    </lineage>
</organism>
<accession>A0A0P9CPT7</accession>
<dbReference type="CDD" id="cd10911">
    <property type="entry name" value="PIN_LabA"/>
    <property type="match status" value="1"/>
</dbReference>
<sequence>MQNQEAIWLDANDRLGLFIDGPNFHGSSRDMGFDVDYQALLDFFRQRAKLTRAFYYTALDVSGEHTPLKPLVDWLSYNGYIVVTKPTKEFKNGNGNRRIKGNMDIELAIDMLNLAQYLDHAILFSGDGDFRRLVDAVQQRGVKVTVLASSDVTADELRRQADQFVELADFRPHIERFGEGARSRPGATDPQAT</sequence>
<dbReference type="Pfam" id="PF01936">
    <property type="entry name" value="NYN"/>
    <property type="match status" value="1"/>
</dbReference>
<evidence type="ECO:0000259" key="1">
    <source>
        <dbReference type="Pfam" id="PF01936"/>
    </source>
</evidence>
<dbReference type="PANTHER" id="PTHR35458:SF2">
    <property type="entry name" value="SLR0755 PROTEIN"/>
    <property type="match status" value="1"/>
</dbReference>
<dbReference type="InterPro" id="IPR047140">
    <property type="entry name" value="LabA"/>
</dbReference>
<evidence type="ECO:0000313" key="2">
    <source>
        <dbReference type="EMBL" id="SCY38261.1"/>
    </source>
</evidence>